<accession>A0A0D7AY15</accession>
<evidence type="ECO:0000313" key="3">
    <source>
        <dbReference type="Proteomes" id="UP000054007"/>
    </source>
</evidence>
<dbReference type="EMBL" id="KN880741">
    <property type="protein sequence ID" value="KIY62865.1"/>
    <property type="molecule type" value="Genomic_DNA"/>
</dbReference>
<organism evidence="2 3">
    <name type="scientific">Cylindrobasidium torrendii FP15055 ss-10</name>
    <dbReference type="NCBI Taxonomy" id="1314674"/>
    <lineage>
        <taxon>Eukaryota</taxon>
        <taxon>Fungi</taxon>
        <taxon>Dikarya</taxon>
        <taxon>Basidiomycota</taxon>
        <taxon>Agaricomycotina</taxon>
        <taxon>Agaricomycetes</taxon>
        <taxon>Agaricomycetidae</taxon>
        <taxon>Agaricales</taxon>
        <taxon>Marasmiineae</taxon>
        <taxon>Physalacriaceae</taxon>
        <taxon>Cylindrobasidium</taxon>
    </lineage>
</organism>
<gene>
    <name evidence="2" type="ORF">CYLTODRAFT_426589</name>
</gene>
<keyword evidence="3" id="KW-1185">Reference proteome</keyword>
<evidence type="ECO:0000313" key="2">
    <source>
        <dbReference type="EMBL" id="KIY62865.1"/>
    </source>
</evidence>
<feature type="compositionally biased region" description="Basic and acidic residues" evidence="1">
    <location>
        <begin position="1"/>
        <end position="30"/>
    </location>
</feature>
<feature type="compositionally biased region" description="Low complexity" evidence="1">
    <location>
        <begin position="82"/>
        <end position="94"/>
    </location>
</feature>
<dbReference type="Proteomes" id="UP000054007">
    <property type="component" value="Unassembled WGS sequence"/>
</dbReference>
<reference evidence="2 3" key="1">
    <citation type="journal article" date="2015" name="Fungal Genet. Biol.">
        <title>Evolution of novel wood decay mechanisms in Agaricales revealed by the genome sequences of Fistulina hepatica and Cylindrobasidium torrendii.</title>
        <authorList>
            <person name="Floudas D."/>
            <person name="Held B.W."/>
            <person name="Riley R."/>
            <person name="Nagy L.G."/>
            <person name="Koehler G."/>
            <person name="Ransdell A.S."/>
            <person name="Younus H."/>
            <person name="Chow J."/>
            <person name="Chiniquy J."/>
            <person name="Lipzen A."/>
            <person name="Tritt A."/>
            <person name="Sun H."/>
            <person name="Haridas S."/>
            <person name="LaButti K."/>
            <person name="Ohm R.A."/>
            <person name="Kues U."/>
            <person name="Blanchette R.A."/>
            <person name="Grigoriev I.V."/>
            <person name="Minto R.E."/>
            <person name="Hibbett D.S."/>
        </authorList>
    </citation>
    <scope>NUCLEOTIDE SEQUENCE [LARGE SCALE GENOMIC DNA]</scope>
    <source>
        <strain evidence="2 3">FP15055 ss-10</strain>
    </source>
</reference>
<feature type="region of interest" description="Disordered" evidence="1">
    <location>
        <begin position="1"/>
        <end position="119"/>
    </location>
</feature>
<sequence>MPSFAELRERAEKAKDAGVSKFQNTRDRHSSVPLKNTNWDPYSGKPPPPPPPQMRSGTSAIHSPRSSISAHPTPPPPQRAGSIMSHSSSSSFSSTPPPPAVRHASRPALPHRQSSEQRIDWANLSQEDKEAFFGLLDEYFSRSFGISVPQPPNYS</sequence>
<feature type="compositionally biased region" description="Pro residues" evidence="1">
    <location>
        <begin position="44"/>
        <end position="53"/>
    </location>
</feature>
<evidence type="ECO:0000256" key="1">
    <source>
        <dbReference type="SAM" id="MobiDB-lite"/>
    </source>
</evidence>
<name>A0A0D7AY15_9AGAR</name>
<dbReference type="OrthoDB" id="3357271at2759"/>
<proteinExistence type="predicted"/>
<feature type="compositionally biased region" description="Polar residues" evidence="1">
    <location>
        <begin position="55"/>
        <end position="70"/>
    </location>
</feature>
<dbReference type="AlphaFoldDB" id="A0A0D7AY15"/>
<protein>
    <submittedName>
        <fullName evidence="2">Uncharacterized protein</fullName>
    </submittedName>
</protein>